<evidence type="ECO:0000313" key="3">
    <source>
        <dbReference type="EMBL" id="CAG9584976.1"/>
    </source>
</evidence>
<dbReference type="AlphaFoldDB" id="A0A8J2R7U3"/>
<evidence type="ECO:0000313" key="4">
    <source>
        <dbReference type="Proteomes" id="UP000789524"/>
    </source>
</evidence>
<proteinExistence type="predicted"/>
<feature type="region of interest" description="Disordered" evidence="1">
    <location>
        <begin position="134"/>
        <end position="153"/>
    </location>
</feature>
<name>A0A8J2R7U3_9NEOP</name>
<evidence type="ECO:0000256" key="2">
    <source>
        <dbReference type="SAM" id="Phobius"/>
    </source>
</evidence>
<evidence type="ECO:0000256" key="1">
    <source>
        <dbReference type="SAM" id="MobiDB-lite"/>
    </source>
</evidence>
<keyword evidence="2" id="KW-0472">Membrane</keyword>
<dbReference type="EMBL" id="CAKASE010000082">
    <property type="protein sequence ID" value="CAG9584976.1"/>
    <property type="molecule type" value="Genomic_DNA"/>
</dbReference>
<reference evidence="3" key="1">
    <citation type="submission" date="2021-09" db="EMBL/GenBank/DDBJ databases">
        <authorList>
            <person name="Martin H S."/>
        </authorList>
    </citation>
    <scope>NUCLEOTIDE SEQUENCE</scope>
</reference>
<accession>A0A8J2R7U3</accession>
<organism evidence="3 4">
    <name type="scientific">Danaus chrysippus</name>
    <name type="common">African queen</name>
    <dbReference type="NCBI Taxonomy" id="151541"/>
    <lineage>
        <taxon>Eukaryota</taxon>
        <taxon>Metazoa</taxon>
        <taxon>Ecdysozoa</taxon>
        <taxon>Arthropoda</taxon>
        <taxon>Hexapoda</taxon>
        <taxon>Insecta</taxon>
        <taxon>Pterygota</taxon>
        <taxon>Neoptera</taxon>
        <taxon>Endopterygota</taxon>
        <taxon>Lepidoptera</taxon>
        <taxon>Glossata</taxon>
        <taxon>Ditrysia</taxon>
        <taxon>Papilionoidea</taxon>
        <taxon>Nymphalidae</taxon>
        <taxon>Danainae</taxon>
        <taxon>Danaini</taxon>
        <taxon>Danaina</taxon>
        <taxon>Danaus</taxon>
        <taxon>Anosia</taxon>
    </lineage>
</organism>
<comment type="caution">
    <text evidence="3">The sequence shown here is derived from an EMBL/GenBank/DDBJ whole genome shotgun (WGS) entry which is preliminary data.</text>
</comment>
<keyword evidence="2" id="KW-0812">Transmembrane</keyword>
<feature type="compositionally biased region" description="Basic residues" evidence="1">
    <location>
        <begin position="1"/>
        <end position="18"/>
    </location>
</feature>
<dbReference type="Proteomes" id="UP000789524">
    <property type="component" value="Unassembled WGS sequence"/>
</dbReference>
<keyword evidence="4" id="KW-1185">Reference proteome</keyword>
<gene>
    <name evidence="3" type="ORF">DCHRY22_LOCUS15470</name>
</gene>
<sequence>MSNKRRTQTSSSIRRKKRDVNNITQLIETGNSWNQNLERKFYQPHSTITEDNEKKKLTCLTAFVARNAAVKSYFTLIITTRSISISTAHRNQRMETSRTSFVERRLKTALNTLLSPAILMVVAATLFYRIYTSNSSSPASVSPTKALKSKKNK</sequence>
<feature type="transmembrane region" description="Helical" evidence="2">
    <location>
        <begin position="108"/>
        <end position="131"/>
    </location>
</feature>
<keyword evidence="2" id="KW-1133">Transmembrane helix</keyword>
<protein>
    <submittedName>
        <fullName evidence="3">(African queen) hypothetical protein</fullName>
    </submittedName>
</protein>
<feature type="region of interest" description="Disordered" evidence="1">
    <location>
        <begin position="1"/>
        <end position="20"/>
    </location>
</feature>